<dbReference type="AlphaFoldDB" id="A0A7T9I1I7"/>
<name>A0A7T9I1I7_9ARCH</name>
<dbReference type="Proteomes" id="UP000596004">
    <property type="component" value="Chromosome"/>
</dbReference>
<reference evidence="1" key="1">
    <citation type="submission" date="2020-11" db="EMBL/GenBank/DDBJ databases">
        <title>Connecting structure to function with the recovery of over 1000 high-quality activated sludge metagenome-assembled genomes encoding full-length rRNA genes using long-read sequencing.</title>
        <authorList>
            <person name="Singleton C.M."/>
            <person name="Petriglieri F."/>
            <person name="Kristensen J.M."/>
            <person name="Kirkegaard R.H."/>
            <person name="Michaelsen T.Y."/>
            <person name="Andersen M.H."/>
            <person name="Karst S.M."/>
            <person name="Dueholm M.S."/>
            <person name="Nielsen P.H."/>
            <person name="Albertsen M."/>
        </authorList>
    </citation>
    <scope>NUCLEOTIDE SEQUENCE</scope>
    <source>
        <strain evidence="1">Fred_18-Q3-R57-64_BAT3C.431</strain>
    </source>
</reference>
<evidence type="ECO:0000313" key="1">
    <source>
        <dbReference type="EMBL" id="QQR93064.1"/>
    </source>
</evidence>
<dbReference type="EMBL" id="CP064981">
    <property type="protein sequence ID" value="QQR93064.1"/>
    <property type="molecule type" value="Genomic_DNA"/>
</dbReference>
<sequence length="159" mass="17545">MMRFLLLSLAIVSLFAFVAAEPIDWKTADCHAIALQQKTFDLVQLVNNKHSFAFADGEIVNLTVFREGAPFQMAGKISSGVVSEFQCGPRDDATMVITIPQQAIEQIYASDDQIKTFAALRTQGSIRIEPISVSAMIRVAVVDFGIRLYQLLGIKLFFG</sequence>
<accession>A0A7T9I1I7</accession>
<proteinExistence type="predicted"/>
<organism evidence="1">
    <name type="scientific">Candidatus Iainarchaeum sp</name>
    <dbReference type="NCBI Taxonomy" id="3101447"/>
    <lineage>
        <taxon>Archaea</taxon>
        <taxon>Candidatus Iainarchaeota</taxon>
        <taxon>Candidatus Iainarchaeia</taxon>
        <taxon>Candidatus Iainarchaeales</taxon>
        <taxon>Candidatus Iainarchaeaceae</taxon>
        <taxon>Candidatus Iainarchaeum</taxon>
    </lineage>
</organism>
<gene>
    <name evidence="1" type="ORF">IPJ89_02370</name>
</gene>
<protein>
    <submittedName>
        <fullName evidence="1">Uncharacterized protein</fullName>
    </submittedName>
</protein>